<evidence type="ECO:0000256" key="13">
    <source>
        <dbReference type="ARBA" id="ARBA00023273"/>
    </source>
</evidence>
<evidence type="ECO:0008006" key="20">
    <source>
        <dbReference type="Google" id="ProtNLM"/>
    </source>
</evidence>
<dbReference type="GO" id="GO:0005929">
    <property type="term" value="C:cilium"/>
    <property type="evidence" value="ECO:0007669"/>
    <property type="project" value="UniProtKB-SubCell"/>
</dbReference>
<dbReference type="GO" id="GO:0005886">
    <property type="term" value="C:plasma membrane"/>
    <property type="evidence" value="ECO:0007669"/>
    <property type="project" value="UniProtKB-SubCell"/>
</dbReference>
<dbReference type="FunFam" id="1.10.287.70:FF:000055">
    <property type="entry name" value="Polycystic kidney disease 2-like 1"/>
    <property type="match status" value="1"/>
</dbReference>
<dbReference type="OMA" id="FAFTEAK"/>
<keyword evidence="6 15" id="KW-0812">Transmembrane</keyword>
<evidence type="ECO:0000256" key="11">
    <source>
        <dbReference type="ARBA" id="ARBA00023157"/>
    </source>
</evidence>
<dbReference type="AlphaFoldDB" id="T1GDZ0"/>
<keyword evidence="13" id="KW-0966">Cell projection</keyword>
<dbReference type="Gene3D" id="1.10.287.70">
    <property type="match status" value="1"/>
</dbReference>
<evidence type="ECO:0000256" key="5">
    <source>
        <dbReference type="ARBA" id="ARBA00022475"/>
    </source>
</evidence>
<dbReference type="PANTHER" id="PTHR10877:SF183">
    <property type="entry name" value="AT14535P-RELATED"/>
    <property type="match status" value="1"/>
</dbReference>
<comment type="subcellular location">
    <subcellularLocation>
        <location evidence="2">Cell membrane</location>
        <topology evidence="2">Multi-pass membrane protein</topology>
    </subcellularLocation>
    <subcellularLocation>
        <location evidence="1">Cell projection</location>
        <location evidence="1">Cilium</location>
    </subcellularLocation>
</comment>
<keyword evidence="14" id="KW-0407">Ion channel</keyword>
<dbReference type="Pfam" id="PF20519">
    <property type="entry name" value="Polycystin_dom"/>
    <property type="match status" value="2"/>
</dbReference>
<evidence type="ECO:0000256" key="3">
    <source>
        <dbReference type="ARBA" id="ARBA00007200"/>
    </source>
</evidence>
<dbReference type="InterPro" id="IPR046791">
    <property type="entry name" value="Polycystin_dom"/>
</dbReference>
<accession>T1GDZ0</accession>
<evidence type="ECO:0000313" key="19">
    <source>
        <dbReference type="Proteomes" id="UP000015102"/>
    </source>
</evidence>
<keyword evidence="11" id="KW-1015">Disulfide bond</keyword>
<dbReference type="HOGENOM" id="CLU_761388_0_0_1"/>
<dbReference type="GO" id="GO:0005262">
    <property type="term" value="F:calcium channel activity"/>
    <property type="evidence" value="ECO:0007669"/>
    <property type="project" value="TreeGrafter"/>
</dbReference>
<feature type="domain" description="Polycystin" evidence="17">
    <location>
        <begin position="300"/>
        <end position="357"/>
    </location>
</feature>
<feature type="transmembrane region" description="Helical" evidence="15">
    <location>
        <begin position="157"/>
        <end position="180"/>
    </location>
</feature>
<dbReference type="PANTHER" id="PTHR10877">
    <property type="entry name" value="POLYCYSTIN FAMILY MEMBER"/>
    <property type="match status" value="1"/>
</dbReference>
<keyword evidence="5" id="KW-1003">Cell membrane</keyword>
<dbReference type="EMBL" id="CAQQ02004677">
    <property type="status" value="NOT_ANNOTATED_CDS"/>
    <property type="molecule type" value="Genomic_DNA"/>
</dbReference>
<keyword evidence="4" id="KW-0813">Transport</keyword>
<sequence length="364" mass="42334">MALNREENIKIIKKLKESEWIDRATRLVSVEFALYNGNTDIFAEVKLAAEILPTGALFPFYTIEAFHVMRLPMQGITFYCFILAIVLPIALKSYIENNEKNEKVYLGLDQLSVSHLVYSNITAMLIFAIWVKVFKYIGFNKTMLQFSTTLKRCAKDLLGFGLMFLIVFLAFAELGVLLFGSQNGDFRDLLTSVTTMLRFILGDFDYTEIEKANRFLGPIYFISYIIFVFFILLNMFLAIVNDTYAEVKGETIEDEDMFWIYLKEVCKKKNTMERYEIKTIKNMLVKTHTYVNEIDYDFEFEDMKTVLDFYQYLETTFLYAIHGHPDVPISLQKERFVDFDNLLLGAPRIRQLRASSGQGCDGEF</sequence>
<dbReference type="InterPro" id="IPR051223">
    <property type="entry name" value="Polycystin"/>
</dbReference>
<dbReference type="STRING" id="36166.T1GDZ0"/>
<keyword evidence="9" id="KW-0406">Ion transport</keyword>
<evidence type="ECO:0000256" key="8">
    <source>
        <dbReference type="ARBA" id="ARBA00023054"/>
    </source>
</evidence>
<dbReference type="InterPro" id="IPR013122">
    <property type="entry name" value="PKD1_2_channel"/>
</dbReference>
<proteinExistence type="inferred from homology"/>
<evidence type="ECO:0000259" key="16">
    <source>
        <dbReference type="Pfam" id="PF08016"/>
    </source>
</evidence>
<evidence type="ECO:0000256" key="12">
    <source>
        <dbReference type="ARBA" id="ARBA00023180"/>
    </source>
</evidence>
<comment type="similarity">
    <text evidence="3">Belongs to the polycystin family.</text>
</comment>
<dbReference type="Proteomes" id="UP000015102">
    <property type="component" value="Unassembled WGS sequence"/>
</dbReference>
<reference evidence="19" key="1">
    <citation type="submission" date="2013-02" db="EMBL/GenBank/DDBJ databases">
        <authorList>
            <person name="Hughes D."/>
        </authorList>
    </citation>
    <scope>NUCLEOTIDE SEQUENCE</scope>
    <source>
        <strain>Durham</strain>
        <strain evidence="19">NC isolate 2 -- Noor lab</strain>
    </source>
</reference>
<dbReference type="Pfam" id="PF08016">
    <property type="entry name" value="PKD_channel"/>
    <property type="match status" value="1"/>
</dbReference>
<evidence type="ECO:0000256" key="10">
    <source>
        <dbReference type="ARBA" id="ARBA00023136"/>
    </source>
</evidence>
<evidence type="ECO:0000256" key="14">
    <source>
        <dbReference type="ARBA" id="ARBA00023303"/>
    </source>
</evidence>
<evidence type="ECO:0000256" key="4">
    <source>
        <dbReference type="ARBA" id="ARBA00022448"/>
    </source>
</evidence>
<keyword evidence="19" id="KW-1185">Reference proteome</keyword>
<feature type="transmembrane region" description="Helical" evidence="15">
    <location>
        <begin position="115"/>
        <end position="137"/>
    </location>
</feature>
<name>T1GDZ0_MEGSC</name>
<dbReference type="GO" id="GO:0050982">
    <property type="term" value="P:detection of mechanical stimulus"/>
    <property type="evidence" value="ECO:0007669"/>
    <property type="project" value="TreeGrafter"/>
</dbReference>
<keyword evidence="12" id="KW-0325">Glycoprotein</keyword>
<dbReference type="EMBL" id="CAQQ02004678">
    <property type="status" value="NOT_ANNOTATED_CDS"/>
    <property type="molecule type" value="Genomic_DNA"/>
</dbReference>
<feature type="transmembrane region" description="Helical" evidence="15">
    <location>
        <begin position="76"/>
        <end position="95"/>
    </location>
</feature>
<feature type="domain" description="Polycystin" evidence="17">
    <location>
        <begin position="3"/>
        <end position="67"/>
    </location>
</feature>
<feature type="transmembrane region" description="Helical" evidence="15">
    <location>
        <begin position="219"/>
        <end position="240"/>
    </location>
</feature>
<evidence type="ECO:0000256" key="7">
    <source>
        <dbReference type="ARBA" id="ARBA00022989"/>
    </source>
</evidence>
<keyword evidence="7 15" id="KW-1133">Transmembrane helix</keyword>
<evidence type="ECO:0000259" key="17">
    <source>
        <dbReference type="Pfam" id="PF20519"/>
    </source>
</evidence>
<evidence type="ECO:0000256" key="1">
    <source>
        <dbReference type="ARBA" id="ARBA00004138"/>
    </source>
</evidence>
<keyword evidence="8" id="KW-0175">Coiled coil</keyword>
<organism evidence="18 19">
    <name type="scientific">Megaselia scalaris</name>
    <name type="common">Humpbacked fly</name>
    <name type="synonym">Phora scalaris</name>
    <dbReference type="NCBI Taxonomy" id="36166"/>
    <lineage>
        <taxon>Eukaryota</taxon>
        <taxon>Metazoa</taxon>
        <taxon>Ecdysozoa</taxon>
        <taxon>Arthropoda</taxon>
        <taxon>Hexapoda</taxon>
        <taxon>Insecta</taxon>
        <taxon>Pterygota</taxon>
        <taxon>Neoptera</taxon>
        <taxon>Endopterygota</taxon>
        <taxon>Diptera</taxon>
        <taxon>Brachycera</taxon>
        <taxon>Muscomorpha</taxon>
        <taxon>Platypezoidea</taxon>
        <taxon>Phoridae</taxon>
        <taxon>Megaseliini</taxon>
        <taxon>Megaselia</taxon>
    </lineage>
</organism>
<keyword evidence="10 15" id="KW-0472">Membrane</keyword>
<evidence type="ECO:0000256" key="2">
    <source>
        <dbReference type="ARBA" id="ARBA00004651"/>
    </source>
</evidence>
<dbReference type="EnsemblMetazoa" id="MESCA001543-RA">
    <property type="protein sequence ID" value="MESCA001543-PA"/>
    <property type="gene ID" value="MESCA001543"/>
</dbReference>
<evidence type="ECO:0000256" key="6">
    <source>
        <dbReference type="ARBA" id="ARBA00022692"/>
    </source>
</evidence>
<evidence type="ECO:0000256" key="15">
    <source>
        <dbReference type="SAM" id="Phobius"/>
    </source>
</evidence>
<protein>
    <recommendedName>
        <fullName evidence="20">Polycystin cation channel PKD1/PKD2 domain-containing protein</fullName>
    </recommendedName>
</protein>
<reference evidence="18" key="2">
    <citation type="submission" date="2015-06" db="UniProtKB">
        <authorList>
            <consortium name="EnsemblMetazoa"/>
        </authorList>
    </citation>
    <scope>IDENTIFICATION</scope>
</reference>
<feature type="domain" description="Polycystin cation channel PKD1/PKD2" evidence="16">
    <location>
        <begin position="69"/>
        <end position="247"/>
    </location>
</feature>
<evidence type="ECO:0000313" key="18">
    <source>
        <dbReference type="EnsemblMetazoa" id="MESCA001543-PA"/>
    </source>
</evidence>
<evidence type="ECO:0000256" key="9">
    <source>
        <dbReference type="ARBA" id="ARBA00023065"/>
    </source>
</evidence>